<reference evidence="3" key="1">
    <citation type="journal article" date="2019" name="Int. J. Syst. Evol. Microbiol.">
        <title>The Global Catalogue of Microorganisms (GCM) 10K type strain sequencing project: providing services to taxonomists for standard genome sequencing and annotation.</title>
        <authorList>
            <consortium name="The Broad Institute Genomics Platform"/>
            <consortium name="The Broad Institute Genome Sequencing Center for Infectious Disease"/>
            <person name="Wu L."/>
            <person name="Ma J."/>
        </authorList>
    </citation>
    <scope>NUCLEOTIDE SEQUENCE [LARGE SCALE GENOMIC DNA]</scope>
    <source>
        <strain evidence="3">JCM 17498</strain>
    </source>
</reference>
<dbReference type="Proteomes" id="UP001500523">
    <property type="component" value="Unassembled WGS sequence"/>
</dbReference>
<keyword evidence="1" id="KW-1133">Transmembrane helix</keyword>
<dbReference type="RefSeq" id="WP_344694661.1">
    <property type="nucleotide sequence ID" value="NZ_BAABBF010000012.1"/>
</dbReference>
<gene>
    <name evidence="2" type="ORF">GCM10022268_34910</name>
</gene>
<keyword evidence="1" id="KW-0472">Membrane</keyword>
<feature type="transmembrane region" description="Helical" evidence="1">
    <location>
        <begin position="20"/>
        <end position="41"/>
    </location>
</feature>
<keyword evidence="3" id="KW-1185">Reference proteome</keyword>
<accession>A0ABP7EU23</accession>
<evidence type="ECO:0000313" key="3">
    <source>
        <dbReference type="Proteomes" id="UP001500523"/>
    </source>
</evidence>
<evidence type="ECO:0000313" key="2">
    <source>
        <dbReference type="EMBL" id="GAA3723717.1"/>
    </source>
</evidence>
<dbReference type="EMBL" id="BAABBF010000012">
    <property type="protein sequence ID" value="GAA3723717.1"/>
    <property type="molecule type" value="Genomic_DNA"/>
</dbReference>
<keyword evidence="1" id="KW-0812">Transmembrane</keyword>
<name>A0ABP7EU23_9SPHN</name>
<sequence length="71" mass="8000">MRNDDAWFVRSAIGYSFRPVRWPGWLLMAGYIAMVMLLTWLPARLDILRVALIVIATIAVVIVAARTARLG</sequence>
<protein>
    <recommendedName>
        <fullName evidence="4">DUF4175 domain-containing protein</fullName>
    </recommendedName>
</protein>
<feature type="transmembrane region" description="Helical" evidence="1">
    <location>
        <begin position="47"/>
        <end position="65"/>
    </location>
</feature>
<evidence type="ECO:0000256" key="1">
    <source>
        <dbReference type="SAM" id="Phobius"/>
    </source>
</evidence>
<comment type="caution">
    <text evidence="2">The sequence shown here is derived from an EMBL/GenBank/DDBJ whole genome shotgun (WGS) entry which is preliminary data.</text>
</comment>
<organism evidence="2 3">
    <name type="scientific">Sphingomonas cynarae</name>
    <dbReference type="NCBI Taxonomy" id="930197"/>
    <lineage>
        <taxon>Bacteria</taxon>
        <taxon>Pseudomonadati</taxon>
        <taxon>Pseudomonadota</taxon>
        <taxon>Alphaproteobacteria</taxon>
        <taxon>Sphingomonadales</taxon>
        <taxon>Sphingomonadaceae</taxon>
        <taxon>Sphingomonas</taxon>
    </lineage>
</organism>
<evidence type="ECO:0008006" key="4">
    <source>
        <dbReference type="Google" id="ProtNLM"/>
    </source>
</evidence>
<proteinExistence type="predicted"/>